<organism evidence="3 4">
    <name type="scientific">Nocardioides iriomotensis</name>
    <dbReference type="NCBI Taxonomy" id="715784"/>
    <lineage>
        <taxon>Bacteria</taxon>
        <taxon>Bacillati</taxon>
        <taxon>Actinomycetota</taxon>
        <taxon>Actinomycetes</taxon>
        <taxon>Propionibacteriales</taxon>
        <taxon>Nocardioidaceae</taxon>
        <taxon>Nocardioides</taxon>
    </lineage>
</organism>
<dbReference type="Gene3D" id="3.40.50.1110">
    <property type="entry name" value="SGNH hydrolase"/>
    <property type="match status" value="1"/>
</dbReference>
<dbReference type="GO" id="GO:0016788">
    <property type="term" value="F:hydrolase activity, acting on ester bonds"/>
    <property type="evidence" value="ECO:0007669"/>
    <property type="project" value="InterPro"/>
</dbReference>
<dbReference type="OrthoDB" id="3882626at2"/>
<evidence type="ECO:0008006" key="5">
    <source>
        <dbReference type="Google" id="ProtNLM"/>
    </source>
</evidence>
<dbReference type="PANTHER" id="PTHR37981">
    <property type="entry name" value="LIPASE 2"/>
    <property type="match status" value="1"/>
</dbReference>
<dbReference type="InterPro" id="IPR037460">
    <property type="entry name" value="SEST-like"/>
</dbReference>
<gene>
    <name evidence="3" type="ORF">ETU37_15840</name>
</gene>
<evidence type="ECO:0000256" key="2">
    <source>
        <dbReference type="SAM" id="SignalP"/>
    </source>
</evidence>
<sequence length="412" mass="43611">MLHPARRRRSRFAVGLALLTALLSSGLVVLTAPAASADGPGVGTPWVVTLGDSYISGEAGRWAGSSNASSSRADALGPTAYYDNASGTAEQIDRCHRSKASEAYVGGGVNGLNLACSGARTSTYTDSNGRFKPGLDFYNSGGQQGQALMLQNFAASHNVRMVVVSIGGNDFNFASIVQQCVTDFLASPTWWKDYCKDDSSVTQNFTAANVAAVRARVATAYANVRQAMRNAGYADTQWTLLVQNYPSPIPNGSGFRYSESGYTRQSTGGCGFWNADADWANGSALPTINAAVTGAAADAGITNRKTLDLASAFNGRRLCESTVGLYEERGIADWRSAGAVDQTEWVNQIRTVSTCCSNSPYYVQESLHPNYWAQLATRSCVRQAYNGGVPRGGACRIAGSGLVNGEPRMSLS</sequence>
<feature type="signal peptide" evidence="2">
    <location>
        <begin position="1"/>
        <end position="37"/>
    </location>
</feature>
<keyword evidence="1" id="KW-1015">Disulfide bond</keyword>
<dbReference type="GO" id="GO:0006629">
    <property type="term" value="P:lipid metabolic process"/>
    <property type="evidence" value="ECO:0007669"/>
    <property type="project" value="TreeGrafter"/>
</dbReference>
<comment type="caution">
    <text evidence="3">The sequence shown here is derived from an EMBL/GenBank/DDBJ whole genome shotgun (WGS) entry which is preliminary data.</text>
</comment>
<feature type="disulfide bond" evidence="1">
    <location>
        <begin position="180"/>
        <end position="195"/>
    </location>
</feature>
<evidence type="ECO:0000313" key="3">
    <source>
        <dbReference type="EMBL" id="RYU10856.1"/>
    </source>
</evidence>
<name>A0A4V1Z1G8_9ACTN</name>
<dbReference type="EMBL" id="SDPU01000028">
    <property type="protein sequence ID" value="RYU10856.1"/>
    <property type="molecule type" value="Genomic_DNA"/>
</dbReference>
<protein>
    <recommendedName>
        <fullName evidence="5">SGNH hydrolase-type esterase domain-containing protein</fullName>
    </recommendedName>
</protein>
<dbReference type="AlphaFoldDB" id="A0A4V1Z1G8"/>
<feature type="chain" id="PRO_5020880240" description="SGNH hydrolase-type esterase domain-containing protein" evidence="2">
    <location>
        <begin position="38"/>
        <end position="412"/>
    </location>
</feature>
<dbReference type="Proteomes" id="UP000291189">
    <property type="component" value="Unassembled WGS sequence"/>
</dbReference>
<dbReference type="SUPFAM" id="SSF52266">
    <property type="entry name" value="SGNH hydrolase"/>
    <property type="match status" value="1"/>
</dbReference>
<dbReference type="PANTHER" id="PTHR37981:SF1">
    <property type="entry name" value="SGNH HYDROLASE-TYPE ESTERASE DOMAIN-CONTAINING PROTEIN"/>
    <property type="match status" value="1"/>
</dbReference>
<keyword evidence="2" id="KW-0732">Signal</keyword>
<keyword evidence="4" id="KW-1185">Reference proteome</keyword>
<reference evidence="3 4" key="1">
    <citation type="submission" date="2019-01" db="EMBL/GenBank/DDBJ databases">
        <title>Nocardioides guangzhouensis sp. nov., an actinobacterium isolated from soil.</title>
        <authorList>
            <person name="Fu Y."/>
            <person name="Cai Y."/>
            <person name="Lin Z."/>
            <person name="Chen P."/>
        </authorList>
    </citation>
    <scope>NUCLEOTIDE SEQUENCE [LARGE SCALE GENOMIC DNA]</scope>
    <source>
        <strain evidence="3 4">NBRC 105384</strain>
    </source>
</reference>
<dbReference type="InterPro" id="IPR036514">
    <property type="entry name" value="SGNH_hydro_sf"/>
</dbReference>
<accession>A0A4V1Z1G8</accession>
<evidence type="ECO:0000256" key="1">
    <source>
        <dbReference type="PIRSR" id="PIRSR637460-2"/>
    </source>
</evidence>
<evidence type="ECO:0000313" key="4">
    <source>
        <dbReference type="Proteomes" id="UP000291189"/>
    </source>
</evidence>
<proteinExistence type="predicted"/>